<dbReference type="SUPFAM" id="SSF52317">
    <property type="entry name" value="Class I glutamine amidotransferase-like"/>
    <property type="match status" value="1"/>
</dbReference>
<evidence type="ECO:0000256" key="6">
    <source>
        <dbReference type="ARBA" id="ARBA00022833"/>
    </source>
</evidence>
<comment type="catalytic activity">
    <reaction evidence="1">
        <text>Hydrolysis of terminal non-reducing beta-D-galactose residues in beta-D-galactosides.</text>
        <dbReference type="EC" id="3.2.1.23"/>
    </reaction>
</comment>
<keyword evidence="8" id="KW-0732">Signal</keyword>
<feature type="signal peptide" evidence="8">
    <location>
        <begin position="1"/>
        <end position="32"/>
    </location>
</feature>
<dbReference type="InterPro" id="IPR003476">
    <property type="entry name" value="Glyco_hydro_42"/>
</dbReference>
<evidence type="ECO:0000256" key="1">
    <source>
        <dbReference type="ARBA" id="ARBA00001412"/>
    </source>
</evidence>
<feature type="domain" description="Glycoside hydrolase family 42 N-terminal" evidence="9">
    <location>
        <begin position="52"/>
        <end position="413"/>
    </location>
</feature>
<keyword evidence="6" id="KW-0862">Zinc</keyword>
<dbReference type="RefSeq" id="WP_377339236.1">
    <property type="nucleotide sequence ID" value="NZ_JALBWS010000014.1"/>
</dbReference>
<dbReference type="SUPFAM" id="SSF51445">
    <property type="entry name" value="(Trans)glycosidases"/>
    <property type="match status" value="1"/>
</dbReference>
<evidence type="ECO:0000313" key="11">
    <source>
        <dbReference type="EMBL" id="MFC5439675.1"/>
    </source>
</evidence>
<dbReference type="EC" id="3.2.1.23" evidence="3"/>
<evidence type="ECO:0000256" key="8">
    <source>
        <dbReference type="SAM" id="SignalP"/>
    </source>
</evidence>
<dbReference type="Gene3D" id="3.20.20.80">
    <property type="entry name" value="Glycosidases"/>
    <property type="match status" value="1"/>
</dbReference>
<protein>
    <recommendedName>
        <fullName evidence="3">beta-galactosidase</fullName>
        <ecNumber evidence="3">3.2.1.23</ecNumber>
    </recommendedName>
</protein>
<evidence type="ECO:0000256" key="2">
    <source>
        <dbReference type="ARBA" id="ARBA00005940"/>
    </source>
</evidence>
<keyword evidence="4" id="KW-0479">Metal-binding</keyword>
<sequence>MNFKKHSAAKVVKIAIMLALCAGFAPAPQAHAQSPAGHPDWPGKGQLFVGTCYQPIDRSPAQIKHDIAIMKNAGFTMVRMGDLSWDSFEPSEGQFEFEWFDKILAQMHAAGIKVIVDIPGLPAPIWLHQNYPGVDIVNQDGVRLHPATRYSDNISDPDYRRLTRQLAVKMLERYAHNPAVVAVGYDNEVGSSPMSYSESDRGRFIVWLKQRYGTIAALNKAWATQRWSRRINDWNQVYLPYGNGPGPNERNLDLHRFWSDVTIADLTDLDNVRKKYAPNLPAVSNLWPNAPAKGFNYLRSWDQYSTYGAEGFYPNPDDPMSAAFEVMMVKAGHQTPVWFNEFTAGGGGDYGMPGRSRMWAYFGLVYYSQTYLAWTFNSHIGGEEQSLFGLLDHDGRPSWKVSEFTTIAGEFKKLQTMGFPRYQQPQVAIEDSYETEWVTNPPPGPNTMKQYVTDNYSDQLKAAFKPFYRDNIDTAVIDIAHDPIDHYKLVLLPATYVMDQPTADAIRHYVANGGTVIMTGYSAKVDETGKWFETPLPGRLADVFGLRTSQFYRSKQPLKISFGGKQLTGLDGYYEVLEPSTAKVLATFGNTPQKGPAITINHFGKGKAIYLATASQAAFIAPLVRSLYAQLDIQRGPDTPSGVVARVVDGRTLYVNTNEEPATVSFTGTKRDVLTSSSHDRTLNLPGHGVALIQ</sequence>
<comment type="similarity">
    <text evidence="2">Belongs to the glycosyl hydrolase 42 family.</text>
</comment>
<dbReference type="Gene3D" id="3.40.50.880">
    <property type="match status" value="1"/>
</dbReference>
<evidence type="ECO:0000313" key="12">
    <source>
        <dbReference type="Proteomes" id="UP001596018"/>
    </source>
</evidence>
<evidence type="ECO:0000256" key="5">
    <source>
        <dbReference type="ARBA" id="ARBA00022801"/>
    </source>
</evidence>
<evidence type="ECO:0000259" key="10">
    <source>
        <dbReference type="Pfam" id="PF08532"/>
    </source>
</evidence>
<evidence type="ECO:0000259" key="9">
    <source>
        <dbReference type="Pfam" id="PF02449"/>
    </source>
</evidence>
<evidence type="ECO:0000256" key="3">
    <source>
        <dbReference type="ARBA" id="ARBA00012756"/>
    </source>
</evidence>
<dbReference type="InterPro" id="IPR013529">
    <property type="entry name" value="Glyco_hydro_42_N"/>
</dbReference>
<reference evidence="12" key="1">
    <citation type="journal article" date="2019" name="Int. J. Syst. Evol. Microbiol.">
        <title>The Global Catalogue of Microorganisms (GCM) 10K type strain sequencing project: providing services to taxonomists for standard genome sequencing and annotation.</title>
        <authorList>
            <consortium name="The Broad Institute Genomics Platform"/>
            <consortium name="The Broad Institute Genome Sequencing Center for Infectious Disease"/>
            <person name="Wu L."/>
            <person name="Ma J."/>
        </authorList>
    </citation>
    <scope>NUCLEOTIDE SEQUENCE [LARGE SCALE GENOMIC DNA]</scope>
    <source>
        <strain evidence="12">KACC 12822</strain>
    </source>
</reference>
<dbReference type="CDD" id="cd03143">
    <property type="entry name" value="A4_beta-galactosidase_middle_domain"/>
    <property type="match status" value="1"/>
</dbReference>
<gene>
    <name evidence="11" type="ORF">ACFPK0_06580</name>
</gene>
<dbReference type="InterPro" id="IPR029062">
    <property type="entry name" value="Class_I_gatase-like"/>
</dbReference>
<proteinExistence type="inferred from homology"/>
<dbReference type="EMBL" id="JBHSMM010000001">
    <property type="protein sequence ID" value="MFC5439675.1"/>
    <property type="molecule type" value="Genomic_DNA"/>
</dbReference>
<feature type="domain" description="Beta-galactosidase trimerisation" evidence="10">
    <location>
        <begin position="426"/>
        <end position="633"/>
    </location>
</feature>
<organism evidence="11 12">
    <name type="scientific">Rhodanobacter ginsenosidimutans</name>
    <dbReference type="NCBI Taxonomy" id="490571"/>
    <lineage>
        <taxon>Bacteria</taxon>
        <taxon>Pseudomonadati</taxon>
        <taxon>Pseudomonadota</taxon>
        <taxon>Gammaproteobacteria</taxon>
        <taxon>Lysobacterales</taxon>
        <taxon>Rhodanobacteraceae</taxon>
        <taxon>Rhodanobacter</taxon>
    </lineage>
</organism>
<comment type="caution">
    <text evidence="11">The sequence shown here is derived from an EMBL/GenBank/DDBJ whole genome shotgun (WGS) entry which is preliminary data.</text>
</comment>
<dbReference type="InterPro" id="IPR013738">
    <property type="entry name" value="Beta_galactosidase_Trimer"/>
</dbReference>
<dbReference type="Pfam" id="PF08532">
    <property type="entry name" value="Glyco_hydro_42M"/>
    <property type="match status" value="1"/>
</dbReference>
<dbReference type="PANTHER" id="PTHR36447:SF2">
    <property type="entry name" value="BETA-GALACTOSIDASE YESZ"/>
    <property type="match status" value="1"/>
</dbReference>
<evidence type="ECO:0000256" key="7">
    <source>
        <dbReference type="ARBA" id="ARBA00023295"/>
    </source>
</evidence>
<dbReference type="PANTHER" id="PTHR36447">
    <property type="entry name" value="BETA-GALACTOSIDASE GANA"/>
    <property type="match status" value="1"/>
</dbReference>
<dbReference type="InterPro" id="IPR017853">
    <property type="entry name" value="GH"/>
</dbReference>
<accession>A0ABW0JUV6</accession>
<evidence type="ECO:0000256" key="4">
    <source>
        <dbReference type="ARBA" id="ARBA00022723"/>
    </source>
</evidence>
<keyword evidence="12" id="KW-1185">Reference proteome</keyword>
<dbReference type="Pfam" id="PF02449">
    <property type="entry name" value="Glyco_hydro_42"/>
    <property type="match status" value="1"/>
</dbReference>
<keyword evidence="7" id="KW-0326">Glycosidase</keyword>
<name>A0ABW0JUV6_9GAMM</name>
<keyword evidence="5" id="KW-0378">Hydrolase</keyword>
<dbReference type="Proteomes" id="UP001596018">
    <property type="component" value="Unassembled WGS sequence"/>
</dbReference>
<feature type="chain" id="PRO_5045574421" description="beta-galactosidase" evidence="8">
    <location>
        <begin position="33"/>
        <end position="694"/>
    </location>
</feature>